<reference evidence="1 2" key="1">
    <citation type="submission" date="2018-07" db="EMBL/GenBank/DDBJ databases">
        <title>Genomic and Epidemiologic Investigation of an Indolent Hospital Outbreak.</title>
        <authorList>
            <person name="Johnson R.C."/>
            <person name="Deming C."/>
            <person name="Conlan S."/>
            <person name="Zellmer C.J."/>
            <person name="Michelin A.V."/>
            <person name="Lee-Lin S."/>
            <person name="Thomas P.J."/>
            <person name="Park M."/>
            <person name="Weingarten R.A."/>
            <person name="Less J."/>
            <person name="Dekker J.P."/>
            <person name="Frank K.M."/>
            <person name="Musser K.A."/>
            <person name="Mcquiston J.R."/>
            <person name="Henderson D.K."/>
            <person name="Lau A.F."/>
            <person name="Palmore T.N."/>
            <person name="Segre J.A."/>
        </authorList>
    </citation>
    <scope>NUCLEOTIDE SEQUENCE [LARGE SCALE GENOMIC DNA]</scope>
    <source>
        <strain evidence="1 2">SK-CDC1_0717</strain>
    </source>
</reference>
<gene>
    <name evidence="1" type="ORF">DAH66_03960</name>
</gene>
<dbReference type="Proteomes" id="UP000287746">
    <property type="component" value="Unassembled WGS sequence"/>
</dbReference>
<evidence type="ECO:0000313" key="1">
    <source>
        <dbReference type="EMBL" id="RSY88622.1"/>
    </source>
</evidence>
<proteinExistence type="predicted"/>
<organism evidence="1 2">
    <name type="scientific">Sphingomonas koreensis</name>
    <dbReference type="NCBI Taxonomy" id="93064"/>
    <lineage>
        <taxon>Bacteria</taxon>
        <taxon>Pseudomonadati</taxon>
        <taxon>Pseudomonadota</taxon>
        <taxon>Alphaproteobacteria</taxon>
        <taxon>Sphingomonadales</taxon>
        <taxon>Sphingomonadaceae</taxon>
        <taxon>Sphingomonas</taxon>
    </lineage>
</organism>
<dbReference type="AlphaFoldDB" id="A0A430G6S5"/>
<name>A0A430G6S5_9SPHN</name>
<sequence>MTEHPIRFFADDAAIAHLGEGLIACTLAREEWTHEAHLAACLYLLARRPDIDVDSEIAGIISRFNESVGGVNDDQNGYHDTITRAYVAGVRKFLRERASGDLTTDVNALLASETGSRNWPLRFYSRERLFSVEARRGFVQPDRAPLP</sequence>
<protein>
    <submittedName>
        <fullName evidence="1">Uncharacterized protein</fullName>
    </submittedName>
</protein>
<accession>A0A430G6S5</accession>
<dbReference type="RefSeq" id="WP_126003678.1">
    <property type="nucleotide sequence ID" value="NZ_QQYZ01000003.1"/>
</dbReference>
<evidence type="ECO:0000313" key="2">
    <source>
        <dbReference type="Proteomes" id="UP000287746"/>
    </source>
</evidence>
<dbReference type="EMBL" id="QQYZ01000003">
    <property type="protein sequence ID" value="RSY88622.1"/>
    <property type="molecule type" value="Genomic_DNA"/>
</dbReference>
<comment type="caution">
    <text evidence="1">The sequence shown here is derived from an EMBL/GenBank/DDBJ whole genome shotgun (WGS) entry which is preliminary data.</text>
</comment>